<sequence>MPSWKELKRFCDRYGWELYKNTDHYFYRKVEKDGTIRRVKISKGSGEIKYHLWREILKKQLGITQEYFNSKI</sequence>
<dbReference type="SUPFAM" id="SSF54786">
    <property type="entry name" value="YcfA/nrd intein domain"/>
    <property type="match status" value="1"/>
</dbReference>
<evidence type="ECO:0000313" key="1">
    <source>
        <dbReference type="EMBL" id="QAT60556.1"/>
    </source>
</evidence>
<dbReference type="RefSeq" id="WP_128751882.1">
    <property type="nucleotide sequence ID" value="NZ_CP035282.1"/>
</dbReference>
<dbReference type="InterPro" id="IPR038570">
    <property type="entry name" value="HicA_sf"/>
</dbReference>
<protein>
    <submittedName>
        <fullName evidence="1">Type II toxin-antitoxin system HicA family toxin</fullName>
    </submittedName>
</protein>
<evidence type="ECO:0000313" key="2">
    <source>
        <dbReference type="Proteomes" id="UP000287969"/>
    </source>
</evidence>
<dbReference type="Proteomes" id="UP000287969">
    <property type="component" value="Chromosome"/>
</dbReference>
<reference evidence="2" key="1">
    <citation type="submission" date="2019-01" db="EMBL/GenBank/DDBJ databases">
        <title>Draft genomes of a novel of Sporanaerobacter strains.</title>
        <authorList>
            <person name="Ma S."/>
        </authorList>
    </citation>
    <scope>NUCLEOTIDE SEQUENCE [LARGE SCALE GENOMIC DNA]</scope>
    <source>
        <strain evidence="2">NJN-17</strain>
    </source>
</reference>
<dbReference type="EMBL" id="CP035282">
    <property type="protein sequence ID" value="QAT60556.1"/>
    <property type="molecule type" value="Genomic_DNA"/>
</dbReference>
<keyword evidence="2" id="KW-1185">Reference proteome</keyword>
<name>A0A410Q9B3_9FIRM</name>
<proteinExistence type="predicted"/>
<organism evidence="1 2">
    <name type="scientific">Acidilutibacter cellobiosedens</name>
    <dbReference type="NCBI Taxonomy" id="2507161"/>
    <lineage>
        <taxon>Bacteria</taxon>
        <taxon>Bacillati</taxon>
        <taxon>Bacillota</taxon>
        <taxon>Tissierellia</taxon>
        <taxon>Tissierellales</taxon>
        <taxon>Acidilutibacteraceae</taxon>
        <taxon>Acidilutibacter</taxon>
    </lineage>
</organism>
<dbReference type="AlphaFoldDB" id="A0A410Q9B3"/>
<accession>A0A410Q9B3</accession>
<dbReference type="KEGG" id="spoa:EQM13_02670"/>
<dbReference type="Gene3D" id="3.30.920.30">
    <property type="entry name" value="Hypothetical protein"/>
    <property type="match status" value="1"/>
</dbReference>
<dbReference type="OrthoDB" id="1725706at2"/>
<gene>
    <name evidence="1" type="ORF">EQM13_02670</name>
</gene>